<sequence>MAKDRFKHTLLNSSIATLSQGISLILKFGIQTLFIQILGARYLGTNSLFANLMLFLALFEFGVSSAIVFALYEPLAHQRRQQIIALTQLFQRVYRWLGLLSLLIGLGLLALIPTLTGNQTLVPHWQWAYLLLLANYLLFFLNEDKRQLLIADQLGYISVRNQCLFLVIQSVLQGLALWQTGSYLLFLAIQLGCTLVSNQLIQHHVRQRYDYLKNAAPEKVAPAIMQVIRKNVQGLIGSRISRVIVQSKDAILIGLLINVTTGGIYANYALIISGITLILEQLTGSVTASIGNLKATTQTQTQAQNVFQLHYFINFACTFVCALFLLDLLNPFIRLWLGPRYLLPQSVVILIVLNFAANQLRQTTIAFINAYGLYWKFGLKSVVETLISVGGSFILAQGFQLGIHGILLGTLISQLGLNLWWEPRLVFQDGLRAPLQAYWRRNWRFFGTFILAFCATLFIPEQLLTTASLNFLLHFGIMLLLAPLSFWLLHLTTAEFQQAKELTSHLIWLFWQRLRPSR</sequence>
<evidence type="ECO:0000256" key="6">
    <source>
        <dbReference type="SAM" id="Phobius"/>
    </source>
</evidence>
<dbReference type="Proteomes" id="UP000051461">
    <property type="component" value="Unassembled WGS sequence"/>
</dbReference>
<feature type="transmembrane region" description="Helical" evidence="6">
    <location>
        <begin position="401"/>
        <end position="421"/>
    </location>
</feature>
<feature type="transmembrane region" description="Helical" evidence="6">
    <location>
        <begin position="124"/>
        <end position="142"/>
    </location>
</feature>
<dbReference type="EMBL" id="AZDA01000116">
    <property type="protein sequence ID" value="KRK33420.1"/>
    <property type="molecule type" value="Genomic_DNA"/>
</dbReference>
<evidence type="ECO:0000313" key="7">
    <source>
        <dbReference type="EMBL" id="KRK33420.1"/>
    </source>
</evidence>
<accession>A0A0R1GGW9</accession>
<dbReference type="GO" id="GO:0005886">
    <property type="term" value="C:plasma membrane"/>
    <property type="evidence" value="ECO:0007669"/>
    <property type="project" value="UniProtKB-SubCell"/>
</dbReference>
<dbReference type="OrthoDB" id="8609648at2"/>
<evidence type="ECO:0000313" key="8">
    <source>
        <dbReference type="Proteomes" id="UP000051461"/>
    </source>
</evidence>
<gene>
    <name evidence="7" type="ORF">FC07_GL001181</name>
</gene>
<keyword evidence="4 6" id="KW-1133">Transmembrane helix</keyword>
<feature type="transmembrane region" description="Helical" evidence="6">
    <location>
        <begin position="21"/>
        <end position="43"/>
    </location>
</feature>
<feature type="transmembrane region" description="Helical" evidence="6">
    <location>
        <begin position="154"/>
        <end position="176"/>
    </location>
</feature>
<comment type="subcellular location">
    <subcellularLocation>
        <location evidence="1">Cell membrane</location>
        <topology evidence="1">Multi-pass membrane protein</topology>
    </subcellularLocation>
</comment>
<comment type="caution">
    <text evidence="7">The sequence shown here is derived from an EMBL/GenBank/DDBJ whole genome shotgun (WGS) entry which is preliminary data.</text>
</comment>
<dbReference type="InterPro" id="IPR050833">
    <property type="entry name" value="Poly_Biosynth_Transport"/>
</dbReference>
<dbReference type="PATRIC" id="fig|1423726.3.peg.1228"/>
<feature type="transmembrane region" description="Helical" evidence="6">
    <location>
        <begin position="311"/>
        <end position="329"/>
    </location>
</feature>
<dbReference type="RefSeq" id="WP_057905356.1">
    <property type="nucleotide sequence ID" value="NZ_AZDA01000116.1"/>
</dbReference>
<feature type="transmembrane region" description="Helical" evidence="6">
    <location>
        <begin position="49"/>
        <end position="72"/>
    </location>
</feature>
<evidence type="ECO:0000256" key="4">
    <source>
        <dbReference type="ARBA" id="ARBA00022989"/>
    </source>
</evidence>
<name>A0A0R1GGW9_9LACO</name>
<organism evidence="7 8">
    <name type="scientific">Loigolactobacillus bifermentans DSM 20003</name>
    <dbReference type="NCBI Taxonomy" id="1423726"/>
    <lineage>
        <taxon>Bacteria</taxon>
        <taxon>Bacillati</taxon>
        <taxon>Bacillota</taxon>
        <taxon>Bacilli</taxon>
        <taxon>Lactobacillales</taxon>
        <taxon>Lactobacillaceae</taxon>
        <taxon>Loigolactobacillus</taxon>
    </lineage>
</organism>
<evidence type="ECO:0000256" key="1">
    <source>
        <dbReference type="ARBA" id="ARBA00004651"/>
    </source>
</evidence>
<dbReference type="AlphaFoldDB" id="A0A0R1GGW9"/>
<feature type="transmembrane region" description="Helical" evidence="6">
    <location>
        <begin position="442"/>
        <end position="459"/>
    </location>
</feature>
<keyword evidence="2" id="KW-1003">Cell membrane</keyword>
<keyword evidence="8" id="KW-1185">Reference proteome</keyword>
<dbReference type="PANTHER" id="PTHR30250">
    <property type="entry name" value="PST FAMILY PREDICTED COLANIC ACID TRANSPORTER"/>
    <property type="match status" value="1"/>
</dbReference>
<evidence type="ECO:0000256" key="5">
    <source>
        <dbReference type="ARBA" id="ARBA00023136"/>
    </source>
</evidence>
<protein>
    <submittedName>
        <fullName evidence="7">Transporter</fullName>
    </submittedName>
</protein>
<proteinExistence type="predicted"/>
<reference evidence="7 8" key="1">
    <citation type="journal article" date="2015" name="Genome Announc.">
        <title>Expanding the biotechnology potential of lactobacilli through comparative genomics of 213 strains and associated genera.</title>
        <authorList>
            <person name="Sun Z."/>
            <person name="Harris H.M."/>
            <person name="McCann A."/>
            <person name="Guo C."/>
            <person name="Argimon S."/>
            <person name="Zhang W."/>
            <person name="Yang X."/>
            <person name="Jeffery I.B."/>
            <person name="Cooney J.C."/>
            <person name="Kagawa T.F."/>
            <person name="Liu W."/>
            <person name="Song Y."/>
            <person name="Salvetti E."/>
            <person name="Wrobel A."/>
            <person name="Rasinkangas P."/>
            <person name="Parkhill J."/>
            <person name="Rea M.C."/>
            <person name="O'Sullivan O."/>
            <person name="Ritari J."/>
            <person name="Douillard F.P."/>
            <person name="Paul Ross R."/>
            <person name="Yang R."/>
            <person name="Briner A.E."/>
            <person name="Felis G.E."/>
            <person name="de Vos W.M."/>
            <person name="Barrangou R."/>
            <person name="Klaenhammer T.R."/>
            <person name="Caufield P.W."/>
            <person name="Cui Y."/>
            <person name="Zhang H."/>
            <person name="O'Toole P.W."/>
        </authorList>
    </citation>
    <scope>NUCLEOTIDE SEQUENCE [LARGE SCALE GENOMIC DNA]</scope>
    <source>
        <strain evidence="7 8">DSM 20003</strain>
    </source>
</reference>
<feature type="transmembrane region" description="Helical" evidence="6">
    <location>
        <begin position="93"/>
        <end position="112"/>
    </location>
</feature>
<evidence type="ECO:0000256" key="2">
    <source>
        <dbReference type="ARBA" id="ARBA00022475"/>
    </source>
</evidence>
<feature type="transmembrane region" description="Helical" evidence="6">
    <location>
        <begin position="341"/>
        <end position="357"/>
    </location>
</feature>
<feature type="transmembrane region" description="Helical" evidence="6">
    <location>
        <begin position="377"/>
        <end position="395"/>
    </location>
</feature>
<keyword evidence="3 6" id="KW-0812">Transmembrane</keyword>
<dbReference type="PANTHER" id="PTHR30250:SF26">
    <property type="entry name" value="PSMA PROTEIN"/>
    <property type="match status" value="1"/>
</dbReference>
<keyword evidence="5 6" id="KW-0472">Membrane</keyword>
<dbReference type="STRING" id="1423726.FC07_GL001181"/>
<feature type="transmembrane region" description="Helical" evidence="6">
    <location>
        <begin position="471"/>
        <end position="491"/>
    </location>
</feature>
<evidence type="ECO:0000256" key="3">
    <source>
        <dbReference type="ARBA" id="ARBA00022692"/>
    </source>
</evidence>